<dbReference type="EMBL" id="JAMKFB020000010">
    <property type="protein sequence ID" value="KAL0181901.1"/>
    <property type="molecule type" value="Genomic_DNA"/>
</dbReference>
<name>A0ABD0Q6Z3_CIRMR</name>
<evidence type="ECO:0000256" key="1">
    <source>
        <dbReference type="SAM" id="MobiDB-lite"/>
    </source>
</evidence>
<feature type="non-terminal residue" evidence="2">
    <location>
        <position position="59"/>
    </location>
</feature>
<proteinExistence type="predicted"/>
<reference evidence="2 3" key="1">
    <citation type="submission" date="2024-05" db="EMBL/GenBank/DDBJ databases">
        <title>Genome sequencing and assembly of Indian major carp, Cirrhinus mrigala (Hamilton, 1822).</title>
        <authorList>
            <person name="Mohindra V."/>
            <person name="Chowdhury L.M."/>
            <person name="Lal K."/>
            <person name="Jena J.K."/>
        </authorList>
    </citation>
    <scope>NUCLEOTIDE SEQUENCE [LARGE SCALE GENOMIC DNA]</scope>
    <source>
        <strain evidence="2">CM1030</strain>
        <tissue evidence="2">Blood</tissue>
    </source>
</reference>
<evidence type="ECO:0000313" key="2">
    <source>
        <dbReference type="EMBL" id="KAL0181901.1"/>
    </source>
</evidence>
<accession>A0ABD0Q6Z3</accession>
<feature type="non-terminal residue" evidence="2">
    <location>
        <position position="1"/>
    </location>
</feature>
<sequence length="59" mass="6517">QQFSSSSSIKSGRWRRALSLCRPSSALVLEVRKASRWAPCHRPNSTSPAGRCTEDTCPL</sequence>
<comment type="caution">
    <text evidence="2">The sequence shown here is derived from an EMBL/GenBank/DDBJ whole genome shotgun (WGS) entry which is preliminary data.</text>
</comment>
<evidence type="ECO:0000313" key="3">
    <source>
        <dbReference type="Proteomes" id="UP001529510"/>
    </source>
</evidence>
<organism evidence="2 3">
    <name type="scientific">Cirrhinus mrigala</name>
    <name type="common">Mrigala</name>
    <dbReference type="NCBI Taxonomy" id="683832"/>
    <lineage>
        <taxon>Eukaryota</taxon>
        <taxon>Metazoa</taxon>
        <taxon>Chordata</taxon>
        <taxon>Craniata</taxon>
        <taxon>Vertebrata</taxon>
        <taxon>Euteleostomi</taxon>
        <taxon>Actinopterygii</taxon>
        <taxon>Neopterygii</taxon>
        <taxon>Teleostei</taxon>
        <taxon>Ostariophysi</taxon>
        <taxon>Cypriniformes</taxon>
        <taxon>Cyprinidae</taxon>
        <taxon>Labeoninae</taxon>
        <taxon>Labeonini</taxon>
        <taxon>Cirrhinus</taxon>
    </lineage>
</organism>
<keyword evidence="3" id="KW-1185">Reference proteome</keyword>
<dbReference type="Proteomes" id="UP001529510">
    <property type="component" value="Unassembled WGS sequence"/>
</dbReference>
<protein>
    <submittedName>
        <fullName evidence="2">Uncharacterized protein</fullName>
    </submittedName>
</protein>
<gene>
    <name evidence="2" type="ORF">M9458_021276</name>
</gene>
<dbReference type="AlphaFoldDB" id="A0ABD0Q6Z3"/>
<feature type="region of interest" description="Disordered" evidence="1">
    <location>
        <begin position="40"/>
        <end position="59"/>
    </location>
</feature>